<dbReference type="eggNOG" id="KOG2406">
    <property type="taxonomic scope" value="Eukaryota"/>
</dbReference>
<dbReference type="PANTHER" id="PTHR13060">
    <property type="entry name" value="SGT1 PROTEIN HSGT1 SUPPRESSOR OF GCR2"/>
    <property type="match status" value="1"/>
</dbReference>
<dbReference type="HOGENOM" id="CLU_006241_2_0_1"/>
<feature type="region of interest" description="Disordered" evidence="1">
    <location>
        <begin position="520"/>
        <end position="540"/>
    </location>
</feature>
<dbReference type="STRING" id="653667.S9XIC4"/>
<dbReference type="OMA" id="DYRVWIH"/>
<dbReference type="GO" id="GO:0005634">
    <property type="term" value="C:nucleus"/>
    <property type="evidence" value="ECO:0007669"/>
    <property type="project" value="EnsemblFungi"/>
</dbReference>
<feature type="region of interest" description="Disordered" evidence="1">
    <location>
        <begin position="413"/>
        <end position="439"/>
    </location>
</feature>
<dbReference type="OrthoDB" id="27237at2759"/>
<accession>S9XIC4</accession>
<gene>
    <name evidence="2" type="ORF">SPOG_04581</name>
</gene>
<evidence type="ECO:0000313" key="2">
    <source>
        <dbReference type="EMBL" id="EPY53416.1"/>
    </source>
</evidence>
<dbReference type="InterPro" id="IPR010770">
    <property type="entry name" value="Ecd"/>
</dbReference>
<dbReference type="PANTHER" id="PTHR13060:SF0">
    <property type="entry name" value="PROTEIN ECDYSONELESS HOMOLOG"/>
    <property type="match status" value="1"/>
</dbReference>
<feature type="compositionally biased region" description="Low complexity" evidence="1">
    <location>
        <begin position="377"/>
        <end position="391"/>
    </location>
</feature>
<dbReference type="EMBL" id="KE546988">
    <property type="protein sequence ID" value="EPY53416.1"/>
    <property type="molecule type" value="Genomic_DNA"/>
</dbReference>
<evidence type="ECO:0000313" key="3">
    <source>
        <dbReference type="Proteomes" id="UP000015464"/>
    </source>
</evidence>
<feature type="region of interest" description="Disordered" evidence="1">
    <location>
        <begin position="364"/>
        <end position="396"/>
    </location>
</feature>
<organism evidence="2 3">
    <name type="scientific">Schizosaccharomyces cryophilus (strain OY26 / ATCC MYA-4695 / CBS 11777 / NBRC 106824 / NRRL Y48691)</name>
    <name type="common">Fission yeast</name>
    <dbReference type="NCBI Taxonomy" id="653667"/>
    <lineage>
        <taxon>Eukaryota</taxon>
        <taxon>Fungi</taxon>
        <taxon>Dikarya</taxon>
        <taxon>Ascomycota</taxon>
        <taxon>Taphrinomycotina</taxon>
        <taxon>Schizosaccharomycetes</taxon>
        <taxon>Schizosaccharomycetales</taxon>
        <taxon>Schizosaccharomycetaceae</taxon>
        <taxon>Schizosaccharomyces</taxon>
    </lineage>
</organism>
<feature type="compositionally biased region" description="Basic and acidic residues" evidence="1">
    <location>
        <begin position="520"/>
        <end position="530"/>
    </location>
</feature>
<dbReference type="Pfam" id="PF07093">
    <property type="entry name" value="SGT1"/>
    <property type="match status" value="1"/>
</dbReference>
<dbReference type="RefSeq" id="XP_013022034.1">
    <property type="nucleotide sequence ID" value="XM_013166580.1"/>
</dbReference>
<dbReference type="Proteomes" id="UP000015464">
    <property type="component" value="Unassembled WGS sequence"/>
</dbReference>
<feature type="region of interest" description="Disordered" evidence="1">
    <location>
        <begin position="477"/>
        <end position="504"/>
    </location>
</feature>
<dbReference type="GeneID" id="25038894"/>
<evidence type="ECO:0000256" key="1">
    <source>
        <dbReference type="SAM" id="MobiDB-lite"/>
    </source>
</evidence>
<protein>
    <submittedName>
        <fullName evidence="2">SGT1 family transcriptional regulator Sgt1</fullName>
    </submittedName>
</protein>
<name>S9XIC4_SCHCR</name>
<reference evidence="2 3" key="1">
    <citation type="journal article" date="2011" name="Science">
        <title>Comparative functional genomics of the fission yeasts.</title>
        <authorList>
            <person name="Rhind N."/>
            <person name="Chen Z."/>
            <person name="Yassour M."/>
            <person name="Thompson D.A."/>
            <person name="Haas B.J."/>
            <person name="Habib N."/>
            <person name="Wapinski I."/>
            <person name="Roy S."/>
            <person name="Lin M.F."/>
            <person name="Heiman D.I."/>
            <person name="Young S.K."/>
            <person name="Furuya K."/>
            <person name="Guo Y."/>
            <person name="Pidoux A."/>
            <person name="Chen H.M."/>
            <person name="Robbertse B."/>
            <person name="Goldberg J.M."/>
            <person name="Aoki K."/>
            <person name="Bayne E.H."/>
            <person name="Berlin A.M."/>
            <person name="Desjardins C.A."/>
            <person name="Dobbs E."/>
            <person name="Dukaj L."/>
            <person name="Fan L."/>
            <person name="FitzGerald M.G."/>
            <person name="French C."/>
            <person name="Gujja S."/>
            <person name="Hansen K."/>
            <person name="Keifenheim D."/>
            <person name="Levin J.Z."/>
            <person name="Mosher R.A."/>
            <person name="Mueller C.A."/>
            <person name="Pfiffner J."/>
            <person name="Priest M."/>
            <person name="Russ C."/>
            <person name="Smialowska A."/>
            <person name="Swoboda P."/>
            <person name="Sykes S.M."/>
            <person name="Vaughn M."/>
            <person name="Vengrova S."/>
            <person name="Yoder R."/>
            <person name="Zeng Q."/>
            <person name="Allshire R."/>
            <person name="Baulcombe D."/>
            <person name="Birren B.W."/>
            <person name="Brown W."/>
            <person name="Ekwall K."/>
            <person name="Kellis M."/>
            <person name="Leatherwood J."/>
            <person name="Levin H."/>
            <person name="Margalit H."/>
            <person name="Martienssen R."/>
            <person name="Nieduszynski C.A."/>
            <person name="Spatafora J.W."/>
            <person name="Friedman N."/>
            <person name="Dalgaard J.Z."/>
            <person name="Baumann P."/>
            <person name="Niki H."/>
            <person name="Regev A."/>
            <person name="Nusbaum C."/>
        </authorList>
    </citation>
    <scope>NUCLEOTIDE SEQUENCE [LARGE SCALE GENOMIC DNA]</scope>
    <source>
        <strain evidence="3">OY26 / ATCC MYA-4695 / CBS 11777 / NBRC 106824 / NRRL Y48691</strain>
    </source>
</reference>
<sequence>MEFQDFDKETIGQSECRVLVIFRALSLEEQKTSAIQFKKELERLIENYGKERIWQNEGFTLNSDTIHGTYCLFGSTDFGDCIADEWWIVWLLFEASRTVKNAFCRVIDSDGEFLLIEAAFALPKWIDEDNSDYRVWIHDGNVLLLRPNGANLQEYERCDPLSRSEAIKQINLGENFDVPARVNKGIRQRLQEYPETANNHHRAVITIPRSIAYLLRKDRNLVSKAITAFYYRDPISEKECDCMQKFYPNDLVTMTVCFTPLLYAQLAQQRTRKYAPFQLPLQGEEPAFTQAELGMKLACGFEILYNSNEQEEAKKSIDQLLEGAVFPTDDELKTLPLINDDTSFMNVDPDDLEDMLNSRIKDLEGSQSAEDSDFAESVSSADDQASNASQSKMTKDFNEHDLKDIISKIEDFVESDGSSSDRPDIYGIENSEEDEEKLYTYDPGKRDEFSLNHRNAESDDDNIEFNEDEFFNILKKPTSDTMAKSNPSALDSASSESSEDELPGNMTLQEYMQAMDEELKSQKVGNKEGAPEPFNGESSELGIDMNLAMNLIEGIQANPDAYGGPISTLLDSLNIQVPKG</sequence>
<proteinExistence type="predicted"/>
<keyword evidence="3" id="KW-1185">Reference proteome</keyword>
<dbReference type="AlphaFoldDB" id="S9XIC4"/>